<dbReference type="EMBL" id="VSRR010000404">
    <property type="protein sequence ID" value="MPC15135.1"/>
    <property type="molecule type" value="Genomic_DNA"/>
</dbReference>
<dbReference type="AlphaFoldDB" id="A0A5B7D1E0"/>
<evidence type="ECO:0000313" key="2">
    <source>
        <dbReference type="Proteomes" id="UP000324222"/>
    </source>
</evidence>
<gene>
    <name evidence="1" type="ORF">E2C01_007917</name>
</gene>
<name>A0A5B7D1E0_PORTR</name>
<dbReference type="Proteomes" id="UP000324222">
    <property type="component" value="Unassembled WGS sequence"/>
</dbReference>
<sequence>MFGKLLAVQLLQLIPPELLVHQAQLCNKHHIRGRMSYRCLSNNAPRSGHERRMIDDKKVQNGRQVQHNLAQIFVRSVWLIIPGGDLQVALGEIRRLQVWVHHGLVPLRVAGQREVTRPPLVLHAEGRRFLSSVFQSGNS</sequence>
<reference evidence="1 2" key="1">
    <citation type="submission" date="2019-05" db="EMBL/GenBank/DDBJ databases">
        <title>Another draft genome of Portunus trituberculatus and its Hox gene families provides insights of decapod evolution.</title>
        <authorList>
            <person name="Jeong J.-H."/>
            <person name="Song I."/>
            <person name="Kim S."/>
            <person name="Choi T."/>
            <person name="Kim D."/>
            <person name="Ryu S."/>
            <person name="Kim W."/>
        </authorList>
    </citation>
    <scope>NUCLEOTIDE SEQUENCE [LARGE SCALE GENOMIC DNA]</scope>
    <source>
        <tissue evidence="1">Muscle</tissue>
    </source>
</reference>
<keyword evidence="2" id="KW-1185">Reference proteome</keyword>
<accession>A0A5B7D1E0</accession>
<evidence type="ECO:0000313" key="1">
    <source>
        <dbReference type="EMBL" id="MPC15135.1"/>
    </source>
</evidence>
<organism evidence="1 2">
    <name type="scientific">Portunus trituberculatus</name>
    <name type="common">Swimming crab</name>
    <name type="synonym">Neptunus trituberculatus</name>
    <dbReference type="NCBI Taxonomy" id="210409"/>
    <lineage>
        <taxon>Eukaryota</taxon>
        <taxon>Metazoa</taxon>
        <taxon>Ecdysozoa</taxon>
        <taxon>Arthropoda</taxon>
        <taxon>Crustacea</taxon>
        <taxon>Multicrustacea</taxon>
        <taxon>Malacostraca</taxon>
        <taxon>Eumalacostraca</taxon>
        <taxon>Eucarida</taxon>
        <taxon>Decapoda</taxon>
        <taxon>Pleocyemata</taxon>
        <taxon>Brachyura</taxon>
        <taxon>Eubrachyura</taxon>
        <taxon>Portunoidea</taxon>
        <taxon>Portunidae</taxon>
        <taxon>Portuninae</taxon>
        <taxon>Portunus</taxon>
    </lineage>
</organism>
<proteinExistence type="predicted"/>
<comment type="caution">
    <text evidence="1">The sequence shown here is derived from an EMBL/GenBank/DDBJ whole genome shotgun (WGS) entry which is preliminary data.</text>
</comment>
<protein>
    <submittedName>
        <fullName evidence="1">Uncharacterized protein</fullName>
    </submittedName>
</protein>